<dbReference type="InterPro" id="IPR036526">
    <property type="entry name" value="C-N_Hydrolase_sf"/>
</dbReference>
<accession>A0ABY9RMB7</accession>
<dbReference type="PROSITE" id="PS50263">
    <property type="entry name" value="CN_HYDROLASE"/>
    <property type="match status" value="1"/>
</dbReference>
<name>A0ABY9RMB7_9BURK</name>
<gene>
    <name evidence="3" type="ORF">RF679_08775</name>
</gene>
<proteinExistence type="predicted"/>
<evidence type="ECO:0000313" key="4">
    <source>
        <dbReference type="Proteomes" id="UP001181355"/>
    </source>
</evidence>
<dbReference type="InterPro" id="IPR003010">
    <property type="entry name" value="C-N_Hydrolase"/>
</dbReference>
<dbReference type="InterPro" id="IPR045254">
    <property type="entry name" value="Nit1/2_C-N_Hydrolase"/>
</dbReference>
<dbReference type="Gene3D" id="3.60.110.10">
    <property type="entry name" value="Carbon-nitrogen hydrolase"/>
    <property type="match status" value="1"/>
</dbReference>
<feature type="domain" description="CN hydrolase" evidence="2">
    <location>
        <begin position="1"/>
        <end position="246"/>
    </location>
</feature>
<dbReference type="RefSeq" id="WP_309483825.1">
    <property type="nucleotide sequence ID" value="NZ_CP133720.1"/>
</dbReference>
<evidence type="ECO:0000259" key="2">
    <source>
        <dbReference type="PROSITE" id="PS50263"/>
    </source>
</evidence>
<keyword evidence="4" id="KW-1185">Reference proteome</keyword>
<dbReference type="Proteomes" id="UP001181355">
    <property type="component" value="Chromosome"/>
</dbReference>
<evidence type="ECO:0000256" key="1">
    <source>
        <dbReference type="ARBA" id="ARBA00022801"/>
    </source>
</evidence>
<dbReference type="PANTHER" id="PTHR23088">
    <property type="entry name" value="NITRILASE-RELATED"/>
    <property type="match status" value="1"/>
</dbReference>
<dbReference type="EMBL" id="CP133720">
    <property type="protein sequence ID" value="WMW82353.1"/>
    <property type="molecule type" value="Genomic_DNA"/>
</dbReference>
<keyword evidence="1 3" id="KW-0378">Hydrolase</keyword>
<dbReference type="PANTHER" id="PTHR23088:SF27">
    <property type="entry name" value="DEAMINATED GLUTATHIONE AMIDASE"/>
    <property type="match status" value="1"/>
</dbReference>
<reference evidence="3" key="1">
    <citation type="submission" date="2023-09" db="EMBL/GenBank/DDBJ databases">
        <title>Undibacterium sp. 20NA77.5 isolated from freshwater.</title>
        <authorList>
            <person name="Le V."/>
            <person name="Ko S.-R."/>
            <person name="Ahn C.-Y."/>
            <person name="Oh H.-M."/>
        </authorList>
    </citation>
    <scope>NUCLEOTIDE SEQUENCE</scope>
    <source>
        <strain evidence="3">20NA77.5</strain>
    </source>
</reference>
<sequence length="266" mass="29504">MKIAAIQMVSSASPLTNMATAERLIRQAKLEGAELIALPEYWSIMGLRDQDKVLCAETFDQGPLQDFMQALAQELEIYLIGGTIPLKSEITDKIYNACLTYGPQGELVTRYDKIHLFGFRNGDESYQESNTITPGHEVGSFQLPIGKVGLGICYDLRFPELFRSMGQCSLMVLPAAFTHVTGQAHWEVLLRARAIENQCYVLASAQGGLHENGRRTWGHSMLIDPWGKIIDCVDEGEGICVGDLDLENMGKMRANLPALQHRKIAC</sequence>
<dbReference type="CDD" id="cd07572">
    <property type="entry name" value="nit"/>
    <property type="match status" value="1"/>
</dbReference>
<dbReference type="Pfam" id="PF00795">
    <property type="entry name" value="CN_hydrolase"/>
    <property type="match status" value="1"/>
</dbReference>
<evidence type="ECO:0000313" key="3">
    <source>
        <dbReference type="EMBL" id="WMW82353.1"/>
    </source>
</evidence>
<dbReference type="SUPFAM" id="SSF56317">
    <property type="entry name" value="Carbon-nitrogen hydrolase"/>
    <property type="match status" value="1"/>
</dbReference>
<protein>
    <submittedName>
        <fullName evidence="3">Carbon-nitrogen hydrolase family protein</fullName>
    </submittedName>
</protein>
<organism evidence="3 4">
    <name type="scientific">Undibacterium cyanobacteriorum</name>
    <dbReference type="NCBI Taxonomy" id="3073561"/>
    <lineage>
        <taxon>Bacteria</taxon>
        <taxon>Pseudomonadati</taxon>
        <taxon>Pseudomonadota</taxon>
        <taxon>Betaproteobacteria</taxon>
        <taxon>Burkholderiales</taxon>
        <taxon>Oxalobacteraceae</taxon>
        <taxon>Undibacterium</taxon>
    </lineage>
</organism>
<dbReference type="GO" id="GO:0016787">
    <property type="term" value="F:hydrolase activity"/>
    <property type="evidence" value="ECO:0007669"/>
    <property type="project" value="UniProtKB-KW"/>
</dbReference>